<protein>
    <recommendedName>
        <fullName evidence="9">TRAF-type domain-containing protein</fullName>
    </recommendedName>
</protein>
<dbReference type="GO" id="GO:0005737">
    <property type="term" value="C:cytoplasm"/>
    <property type="evidence" value="ECO:0007669"/>
    <property type="project" value="UniProtKB-SubCell"/>
</dbReference>
<dbReference type="AlphaFoldDB" id="A0A0L0G8P4"/>
<comment type="subcellular location">
    <subcellularLocation>
        <location evidence="1">Cytoplasm</location>
    </subcellularLocation>
</comment>
<keyword evidence="6 7" id="KW-0862">Zinc</keyword>
<evidence type="ECO:0000313" key="10">
    <source>
        <dbReference type="EMBL" id="KNC85380.1"/>
    </source>
</evidence>
<evidence type="ECO:0000256" key="5">
    <source>
        <dbReference type="ARBA" id="ARBA00022771"/>
    </source>
</evidence>
<keyword evidence="8" id="KW-1133">Transmembrane helix</keyword>
<keyword evidence="8" id="KW-0472">Membrane</keyword>
<dbReference type="InterPro" id="IPR001293">
    <property type="entry name" value="Znf_TRAF"/>
</dbReference>
<dbReference type="OrthoDB" id="1630758at2759"/>
<evidence type="ECO:0000256" key="3">
    <source>
        <dbReference type="ARBA" id="ARBA00022723"/>
    </source>
</evidence>
<reference evidence="10 11" key="1">
    <citation type="submission" date="2011-02" db="EMBL/GenBank/DDBJ databases">
        <title>The Genome Sequence of Sphaeroforma arctica JP610.</title>
        <authorList>
            <consortium name="The Broad Institute Genome Sequencing Platform"/>
            <person name="Russ C."/>
            <person name="Cuomo C."/>
            <person name="Young S.K."/>
            <person name="Zeng Q."/>
            <person name="Gargeya S."/>
            <person name="Alvarado L."/>
            <person name="Berlin A."/>
            <person name="Chapman S.B."/>
            <person name="Chen Z."/>
            <person name="Freedman E."/>
            <person name="Gellesch M."/>
            <person name="Goldberg J."/>
            <person name="Griggs A."/>
            <person name="Gujja S."/>
            <person name="Heilman E."/>
            <person name="Heiman D."/>
            <person name="Howarth C."/>
            <person name="Mehta T."/>
            <person name="Neiman D."/>
            <person name="Pearson M."/>
            <person name="Roberts A."/>
            <person name="Saif S."/>
            <person name="Shea T."/>
            <person name="Shenoy N."/>
            <person name="Sisk P."/>
            <person name="Stolte C."/>
            <person name="Sykes S."/>
            <person name="White J."/>
            <person name="Yandava C."/>
            <person name="Burger G."/>
            <person name="Gray M.W."/>
            <person name="Holland P.W.H."/>
            <person name="King N."/>
            <person name="Lang F.B.F."/>
            <person name="Roger A.J."/>
            <person name="Ruiz-Trillo I."/>
            <person name="Haas B."/>
            <person name="Nusbaum C."/>
            <person name="Birren B."/>
        </authorList>
    </citation>
    <scope>NUCLEOTIDE SEQUENCE [LARGE SCALE GENOMIC DNA]</scope>
    <source>
        <strain evidence="10 11">JP610</strain>
    </source>
</reference>
<dbReference type="SUPFAM" id="SSF49599">
    <property type="entry name" value="TRAF domain-like"/>
    <property type="match status" value="3"/>
</dbReference>
<dbReference type="GeneID" id="25902942"/>
<feature type="zinc finger region" description="TRAF-type" evidence="7">
    <location>
        <begin position="2"/>
        <end position="44"/>
    </location>
</feature>
<feature type="domain" description="TRAF-type" evidence="9">
    <location>
        <begin position="2"/>
        <end position="44"/>
    </location>
</feature>
<feature type="transmembrane region" description="Helical" evidence="8">
    <location>
        <begin position="170"/>
        <end position="188"/>
    </location>
</feature>
<dbReference type="Gene3D" id="3.30.40.10">
    <property type="entry name" value="Zinc/RING finger domain, C3HC4 (zinc finger)"/>
    <property type="match status" value="2"/>
</dbReference>
<dbReference type="Proteomes" id="UP000054560">
    <property type="component" value="Unassembled WGS sequence"/>
</dbReference>
<organism evidence="10 11">
    <name type="scientific">Sphaeroforma arctica JP610</name>
    <dbReference type="NCBI Taxonomy" id="667725"/>
    <lineage>
        <taxon>Eukaryota</taxon>
        <taxon>Ichthyosporea</taxon>
        <taxon>Ichthyophonida</taxon>
        <taxon>Sphaeroforma</taxon>
    </lineage>
</organism>
<evidence type="ECO:0000256" key="6">
    <source>
        <dbReference type="ARBA" id="ARBA00022833"/>
    </source>
</evidence>
<evidence type="ECO:0000259" key="9">
    <source>
        <dbReference type="PROSITE" id="PS50145"/>
    </source>
</evidence>
<keyword evidence="3 7" id="KW-0479">Metal-binding</keyword>
<dbReference type="InterPro" id="IPR013083">
    <property type="entry name" value="Znf_RING/FYVE/PHD"/>
</dbReference>
<dbReference type="EMBL" id="KQ241705">
    <property type="protein sequence ID" value="KNC85380.1"/>
    <property type="molecule type" value="Genomic_DNA"/>
</dbReference>
<evidence type="ECO:0000256" key="1">
    <source>
        <dbReference type="ARBA" id="ARBA00004496"/>
    </source>
</evidence>
<dbReference type="RefSeq" id="XP_014159282.1">
    <property type="nucleotide sequence ID" value="XM_014303807.1"/>
</dbReference>
<dbReference type="Gene3D" id="2.60.210.10">
    <property type="entry name" value="Apoptosis, Tumor Necrosis Factor Receptor Associated Protein 2, Chain A"/>
    <property type="match status" value="1"/>
</dbReference>
<dbReference type="InterPro" id="IPR008974">
    <property type="entry name" value="TRAF-like"/>
</dbReference>
<dbReference type="Pfam" id="PF02176">
    <property type="entry name" value="zf-TRAF"/>
    <property type="match status" value="1"/>
</dbReference>
<proteinExistence type="predicted"/>
<keyword evidence="11" id="KW-1185">Reference proteome</keyword>
<evidence type="ECO:0000256" key="4">
    <source>
        <dbReference type="ARBA" id="ARBA00022737"/>
    </source>
</evidence>
<dbReference type="PANTHER" id="PTHR10131">
    <property type="entry name" value="TNF RECEPTOR ASSOCIATED FACTOR"/>
    <property type="match status" value="1"/>
</dbReference>
<accession>A0A0L0G8P4</accession>
<keyword evidence="2" id="KW-0963">Cytoplasm</keyword>
<evidence type="ECO:0000313" key="11">
    <source>
        <dbReference type="Proteomes" id="UP000054560"/>
    </source>
</evidence>
<dbReference type="PROSITE" id="PS50145">
    <property type="entry name" value="ZF_TRAF"/>
    <property type="match status" value="1"/>
</dbReference>
<keyword evidence="5 7" id="KW-0863">Zinc-finger</keyword>
<keyword evidence="4" id="KW-0677">Repeat</keyword>
<sequence>MHERECPYRPVACPNGCEAHLLENNLQSHLKICSNALVRCDLECGVSIKRHEHAKHQANHCPNFVTECCVDDCRTKVLRWRLQDHMNKHVSELHHSANENAANLRRAMTSVAQRFGKVNHSTNEMRLQHDLSDIALNEFWERRSTIQGFSTPMSPFVATVYLLSTWYLDIVSYQTGFLIVAMIVIFELKMRDTWKTLVAASTAKSIPMQIQSFREHVEKGERYTSALFIADGYQCQLEVVAVVAAKGKGTDRRLVVRLNVFSADIDDWLVWPPKFSASLSVLGANGAKSRFPLVMASGPNNWQPTPKSVPRGSFRTTLGTAQTLMKKGLVVKDTLLGVCHIASHT</sequence>
<keyword evidence="8" id="KW-0812">Transmembrane</keyword>
<evidence type="ECO:0000256" key="2">
    <source>
        <dbReference type="ARBA" id="ARBA00022490"/>
    </source>
</evidence>
<evidence type="ECO:0000256" key="7">
    <source>
        <dbReference type="PROSITE-ProRule" id="PRU00207"/>
    </source>
</evidence>
<dbReference type="PANTHER" id="PTHR10131:SF94">
    <property type="entry name" value="TNF RECEPTOR-ASSOCIATED FACTOR 4"/>
    <property type="match status" value="1"/>
</dbReference>
<evidence type="ECO:0000256" key="8">
    <source>
        <dbReference type="SAM" id="Phobius"/>
    </source>
</evidence>
<name>A0A0L0G8P4_9EUKA</name>
<gene>
    <name evidence="10" type="ORF">SARC_02438</name>
</gene>
<dbReference type="GO" id="GO:0008270">
    <property type="term" value="F:zinc ion binding"/>
    <property type="evidence" value="ECO:0007669"/>
    <property type="project" value="UniProtKB-KW"/>
</dbReference>